<feature type="region of interest" description="Disordered" evidence="1">
    <location>
        <begin position="71"/>
        <end position="113"/>
    </location>
</feature>
<evidence type="ECO:0000313" key="2">
    <source>
        <dbReference type="EMBL" id="KAJ5484836.1"/>
    </source>
</evidence>
<proteinExistence type="predicted"/>
<dbReference type="Proteomes" id="UP001148312">
    <property type="component" value="Unassembled WGS sequence"/>
</dbReference>
<keyword evidence="3" id="KW-1185">Reference proteome</keyword>
<dbReference type="AlphaFoldDB" id="A0A9W9X681"/>
<sequence>MNRCNASHEGHVELPSIECFRERCAERSQQPHFTRSQSSCLLLYSRRSSRHPRHLLLSNLGFDIDLASNITDRIKGPPQPPTPRLPSHSTMARRTGSRSDVGQNEESRNALSSVRRDPRLALALLILRDEEPVISGHELEQEALVLLLTAHLLTQILVDMAVRLNRIRQILQEIRTKLDSFNPMLKRTSKNTASGSTGSDGRTMSTCKLASGLCLQP</sequence>
<evidence type="ECO:0000313" key="3">
    <source>
        <dbReference type="Proteomes" id="UP001148312"/>
    </source>
</evidence>
<dbReference type="RefSeq" id="XP_056789620.1">
    <property type="nucleotide sequence ID" value="XM_056934426.1"/>
</dbReference>
<dbReference type="GeneID" id="81624675"/>
<gene>
    <name evidence="2" type="ORF">N7539_004824</name>
</gene>
<protein>
    <submittedName>
        <fullName evidence="2">Uncharacterized protein</fullName>
    </submittedName>
</protein>
<name>A0A9W9X681_9EURO</name>
<evidence type="ECO:0000256" key="1">
    <source>
        <dbReference type="SAM" id="MobiDB-lite"/>
    </source>
</evidence>
<reference evidence="2" key="1">
    <citation type="submission" date="2022-12" db="EMBL/GenBank/DDBJ databases">
        <authorList>
            <person name="Petersen C."/>
        </authorList>
    </citation>
    <scope>NUCLEOTIDE SEQUENCE</scope>
    <source>
        <strain evidence="2">IBT 30728</strain>
    </source>
</reference>
<dbReference type="EMBL" id="JAPWDQ010000005">
    <property type="protein sequence ID" value="KAJ5484836.1"/>
    <property type="molecule type" value="Genomic_DNA"/>
</dbReference>
<organism evidence="2 3">
    <name type="scientific">Penicillium diatomitis</name>
    <dbReference type="NCBI Taxonomy" id="2819901"/>
    <lineage>
        <taxon>Eukaryota</taxon>
        <taxon>Fungi</taxon>
        <taxon>Dikarya</taxon>
        <taxon>Ascomycota</taxon>
        <taxon>Pezizomycotina</taxon>
        <taxon>Eurotiomycetes</taxon>
        <taxon>Eurotiomycetidae</taxon>
        <taxon>Eurotiales</taxon>
        <taxon>Aspergillaceae</taxon>
        <taxon>Penicillium</taxon>
    </lineage>
</organism>
<feature type="compositionally biased region" description="Polar residues" evidence="1">
    <location>
        <begin position="87"/>
        <end position="112"/>
    </location>
</feature>
<comment type="caution">
    <text evidence="2">The sequence shown here is derived from an EMBL/GenBank/DDBJ whole genome shotgun (WGS) entry which is preliminary data.</text>
</comment>
<accession>A0A9W9X681</accession>
<reference evidence="2" key="2">
    <citation type="journal article" date="2023" name="IMA Fungus">
        <title>Comparative genomic study of the Penicillium genus elucidates a diverse pangenome and 15 lateral gene transfer events.</title>
        <authorList>
            <person name="Petersen C."/>
            <person name="Sorensen T."/>
            <person name="Nielsen M.R."/>
            <person name="Sondergaard T.E."/>
            <person name="Sorensen J.L."/>
            <person name="Fitzpatrick D.A."/>
            <person name="Frisvad J.C."/>
            <person name="Nielsen K.L."/>
        </authorList>
    </citation>
    <scope>NUCLEOTIDE SEQUENCE</scope>
    <source>
        <strain evidence="2">IBT 30728</strain>
    </source>
</reference>